<dbReference type="Gene3D" id="3.40.50.720">
    <property type="entry name" value="NAD(P)-binding Rossmann-like Domain"/>
    <property type="match status" value="1"/>
</dbReference>
<evidence type="ECO:0000259" key="1">
    <source>
        <dbReference type="Pfam" id="PF13761"/>
    </source>
</evidence>
<evidence type="ECO:0000313" key="2">
    <source>
        <dbReference type="EMBL" id="SFP81937.1"/>
    </source>
</evidence>
<dbReference type="RefSeq" id="WP_218149652.1">
    <property type="nucleotide sequence ID" value="NZ_FOXP01000008.1"/>
</dbReference>
<dbReference type="AlphaFoldDB" id="A0A1I5TGZ1"/>
<feature type="domain" description="DUF4166" evidence="1">
    <location>
        <begin position="374"/>
        <end position="529"/>
    </location>
</feature>
<dbReference type="EMBL" id="FOXP01000008">
    <property type="protein sequence ID" value="SFP81937.1"/>
    <property type="molecule type" value="Genomic_DNA"/>
</dbReference>
<dbReference type="PANTHER" id="PTHR43796:SF2">
    <property type="entry name" value="CARBOXYNORSPERMIDINE SYNTHASE"/>
    <property type="match status" value="1"/>
</dbReference>
<dbReference type="Pfam" id="PF13761">
    <property type="entry name" value="DUF4166"/>
    <property type="match status" value="1"/>
</dbReference>
<sequence>MLGGYGGFGGRLSRRLAEAGHEVVVAGRRLSEATRFCSGLPGCRPLVADRNGELTALFATERPALVIDAAGPFQDSGYRVPKACAALNIPYLDLADDRAFVSGIGTLRADVPMISGASSVPALSAAVARHLAAGMSRVTAVEAAISASNQAAAGRSVATAILSSVGQPVPLRRGGRASTGYGWQDMRREHFDFADGTSLGRRWVAIADVPDLSLLPKRMVGRPAVTFRAGTELGFQNLALWLVSWPVRWFGVSLRPLARWLLPLQRLTAALGSDRSGMVVRVFGVATGRRVERRWTLIAEKGDGPEIPTLAAAILAERILAGACSPGPRDAGEALSIADFQPDFMRLAIRHETREIGQPDPLYRQVMGSEFDRLCPAVRGLHDVLRDGGASGHATVTRGGHPVARLIAAAVGFPPAGEHALHVSFSEQDGEETWTRDFAGRRFRSRMSQRGQELVERFGPLRFRFVLIREGRGLRMVMRGWSCFGVPLPLALAPRSDARETEDAQGRFSFDVPITLPLVGLIVHYQGWLTPPNGS</sequence>
<dbReference type="STRING" id="634430.SAMN04488241_1083"/>
<dbReference type="Proteomes" id="UP000199586">
    <property type="component" value="Unassembled WGS sequence"/>
</dbReference>
<protein>
    <submittedName>
        <fullName evidence="2">Saccharopine dehydrogenase, NADP-dependent</fullName>
    </submittedName>
</protein>
<gene>
    <name evidence="2" type="ORF">SAMN04488241_1083</name>
</gene>
<dbReference type="PANTHER" id="PTHR43796">
    <property type="entry name" value="CARBOXYNORSPERMIDINE SYNTHASE"/>
    <property type="match status" value="1"/>
</dbReference>
<organism evidence="2 3">
    <name type="scientific">Sphingomonas rubra</name>
    <dbReference type="NCBI Taxonomy" id="634430"/>
    <lineage>
        <taxon>Bacteria</taxon>
        <taxon>Pseudomonadati</taxon>
        <taxon>Pseudomonadota</taxon>
        <taxon>Alphaproteobacteria</taxon>
        <taxon>Sphingomonadales</taxon>
        <taxon>Sphingomonadaceae</taxon>
        <taxon>Sphingomonas</taxon>
    </lineage>
</organism>
<dbReference type="SUPFAM" id="SSF51735">
    <property type="entry name" value="NAD(P)-binding Rossmann-fold domains"/>
    <property type="match status" value="1"/>
</dbReference>
<accession>A0A1I5TGZ1</accession>
<reference evidence="2 3" key="1">
    <citation type="submission" date="2016-10" db="EMBL/GenBank/DDBJ databases">
        <authorList>
            <person name="de Groot N.N."/>
        </authorList>
    </citation>
    <scope>NUCLEOTIDE SEQUENCE [LARGE SCALE GENOMIC DNA]</scope>
    <source>
        <strain evidence="2 3">CGMCC 1.9113</strain>
    </source>
</reference>
<name>A0A1I5TGZ1_9SPHN</name>
<proteinExistence type="predicted"/>
<evidence type="ECO:0000313" key="3">
    <source>
        <dbReference type="Proteomes" id="UP000199586"/>
    </source>
</evidence>
<dbReference type="InterPro" id="IPR025311">
    <property type="entry name" value="DUF4166"/>
</dbReference>
<keyword evidence="3" id="KW-1185">Reference proteome</keyword>
<dbReference type="InterPro" id="IPR036291">
    <property type="entry name" value="NAD(P)-bd_dom_sf"/>
</dbReference>